<gene>
    <name evidence="12" type="ORF">U9M48_001812</name>
</gene>
<feature type="domain" description="NB-ARC" evidence="8">
    <location>
        <begin position="266"/>
        <end position="343"/>
    </location>
</feature>
<dbReference type="PANTHER" id="PTHR23155">
    <property type="entry name" value="DISEASE RESISTANCE PROTEIN RP"/>
    <property type="match status" value="1"/>
</dbReference>
<name>A0AAQ3PIM7_PASNO</name>
<dbReference type="InterPro" id="IPR055414">
    <property type="entry name" value="LRR_R13L4/SHOC2-like"/>
</dbReference>
<evidence type="ECO:0000256" key="1">
    <source>
        <dbReference type="ARBA" id="ARBA00008894"/>
    </source>
</evidence>
<feature type="domain" description="Disease resistance R13L4/SHOC-2-like LRR" evidence="11">
    <location>
        <begin position="1473"/>
        <end position="1542"/>
    </location>
</feature>
<dbReference type="Gene3D" id="3.80.10.10">
    <property type="entry name" value="Ribonuclease Inhibitor"/>
    <property type="match status" value="2"/>
</dbReference>
<feature type="region of interest" description="Disordered" evidence="7">
    <location>
        <begin position="1"/>
        <end position="33"/>
    </location>
</feature>
<evidence type="ECO:0008006" key="14">
    <source>
        <dbReference type="Google" id="ProtNLM"/>
    </source>
</evidence>
<evidence type="ECO:0000313" key="12">
    <source>
        <dbReference type="EMBL" id="WVZ50570.1"/>
    </source>
</evidence>
<evidence type="ECO:0000256" key="6">
    <source>
        <dbReference type="ARBA" id="ARBA00023054"/>
    </source>
</evidence>
<dbReference type="CDD" id="cd14798">
    <property type="entry name" value="RX-CC_like"/>
    <property type="match status" value="1"/>
</dbReference>
<reference evidence="12 13" key="1">
    <citation type="submission" date="2024-02" db="EMBL/GenBank/DDBJ databases">
        <title>High-quality chromosome-scale genome assembly of Pensacola bahiagrass (Paspalum notatum Flugge var. saurae).</title>
        <authorList>
            <person name="Vega J.M."/>
            <person name="Podio M."/>
            <person name="Orjuela J."/>
            <person name="Siena L.A."/>
            <person name="Pessino S.C."/>
            <person name="Combes M.C."/>
            <person name="Mariac C."/>
            <person name="Albertini E."/>
            <person name="Pupilli F."/>
            <person name="Ortiz J.P.A."/>
            <person name="Leblanc O."/>
        </authorList>
    </citation>
    <scope>NUCLEOTIDE SEQUENCE [LARGE SCALE GENOMIC DNA]</scope>
    <source>
        <strain evidence="12">R1</strain>
        <tissue evidence="12">Leaf</tissue>
    </source>
</reference>
<evidence type="ECO:0000256" key="7">
    <source>
        <dbReference type="SAM" id="MobiDB-lite"/>
    </source>
</evidence>
<dbReference type="InterPro" id="IPR002182">
    <property type="entry name" value="NB-ARC"/>
</dbReference>
<keyword evidence="3" id="KW-0677">Repeat</keyword>
<dbReference type="InterPro" id="IPR038005">
    <property type="entry name" value="RX-like_CC"/>
</dbReference>
<dbReference type="Gene3D" id="1.10.8.430">
    <property type="entry name" value="Helical domain of apoptotic protease-activating factors"/>
    <property type="match status" value="2"/>
</dbReference>
<keyword evidence="5" id="KW-0611">Plant defense</keyword>
<evidence type="ECO:0000259" key="8">
    <source>
        <dbReference type="Pfam" id="PF00931"/>
    </source>
</evidence>
<feature type="domain" description="Disease resistance N-terminal" evidence="9">
    <location>
        <begin position="116"/>
        <end position="166"/>
    </location>
</feature>
<dbReference type="GO" id="GO:0009626">
    <property type="term" value="P:plant-type hypersensitive response"/>
    <property type="evidence" value="ECO:0007669"/>
    <property type="project" value="UniProtKB-ARBA"/>
</dbReference>
<evidence type="ECO:0000256" key="5">
    <source>
        <dbReference type="ARBA" id="ARBA00022821"/>
    </source>
</evidence>
<dbReference type="Pfam" id="PF23559">
    <property type="entry name" value="WHD_DRP"/>
    <property type="match status" value="2"/>
</dbReference>
<dbReference type="InterPro" id="IPR058922">
    <property type="entry name" value="WHD_DRP"/>
</dbReference>
<dbReference type="GO" id="GO:0002758">
    <property type="term" value="P:innate immune response-activating signaling pathway"/>
    <property type="evidence" value="ECO:0007669"/>
    <property type="project" value="UniProtKB-ARBA"/>
</dbReference>
<comment type="similarity">
    <text evidence="1">Belongs to the disease resistance NB-LRR family.</text>
</comment>
<dbReference type="InterPro" id="IPR027417">
    <property type="entry name" value="P-loop_NTPase"/>
</dbReference>
<feature type="domain" description="Disease resistance N-terminal" evidence="9">
    <location>
        <begin position="927"/>
        <end position="1010"/>
    </location>
</feature>
<dbReference type="Proteomes" id="UP001341281">
    <property type="component" value="Chromosome 01"/>
</dbReference>
<dbReference type="GO" id="GO:0042742">
    <property type="term" value="P:defense response to bacterium"/>
    <property type="evidence" value="ECO:0007669"/>
    <property type="project" value="UniProtKB-ARBA"/>
</dbReference>
<dbReference type="Gene3D" id="3.40.50.300">
    <property type="entry name" value="P-loop containing nucleotide triphosphate hydrolases"/>
    <property type="match status" value="3"/>
</dbReference>
<evidence type="ECO:0000259" key="11">
    <source>
        <dbReference type="Pfam" id="PF23598"/>
    </source>
</evidence>
<keyword evidence="4" id="KW-0547">Nucleotide-binding</keyword>
<keyword evidence="13" id="KW-1185">Reference proteome</keyword>
<protein>
    <recommendedName>
        <fullName evidence="14">Disease resistance protein RPM1</fullName>
    </recommendedName>
</protein>
<dbReference type="GO" id="GO:0043531">
    <property type="term" value="F:ADP binding"/>
    <property type="evidence" value="ECO:0007669"/>
    <property type="project" value="InterPro"/>
</dbReference>
<evidence type="ECO:0000256" key="3">
    <source>
        <dbReference type="ARBA" id="ARBA00022737"/>
    </source>
</evidence>
<dbReference type="PANTHER" id="PTHR23155:SF1116">
    <property type="entry name" value="OS12G0273300 PROTEIN"/>
    <property type="match status" value="1"/>
</dbReference>
<dbReference type="InterPro" id="IPR041118">
    <property type="entry name" value="Rx_N"/>
</dbReference>
<accession>A0AAQ3PIM7</accession>
<dbReference type="Gene3D" id="1.20.5.4130">
    <property type="match status" value="2"/>
</dbReference>
<feature type="domain" description="NB-ARC" evidence="8">
    <location>
        <begin position="1092"/>
        <end position="1168"/>
    </location>
</feature>
<evidence type="ECO:0000313" key="13">
    <source>
        <dbReference type="Proteomes" id="UP001341281"/>
    </source>
</evidence>
<proteinExistence type="inferred from homology"/>
<evidence type="ECO:0000259" key="9">
    <source>
        <dbReference type="Pfam" id="PF18052"/>
    </source>
</evidence>
<feature type="domain" description="Disease resistance R13L4/SHOC-2-like LRR" evidence="11">
    <location>
        <begin position="655"/>
        <end position="797"/>
    </location>
</feature>
<dbReference type="PRINTS" id="PR00364">
    <property type="entry name" value="DISEASERSIST"/>
</dbReference>
<sequence>MEKTTCMPMKQSRVVGSDRPGSSQQGRERESTTMTDRGAIVVCLYLADKLKSSGDLMAHDDRQVASVRVARHSDQTTQRDCVNYVTMNERKANFAAKAGSMKWKLDDIVCITSSAHRLTDDLKNISTKLAKLSEVDEPSLNMNYWMKDVRELSYDMEDCVDQFLHTEDPDAKIAWINNLLGFEIRVEEARERYDRYKLESGINDPITTVRHCFRRVYGEPRRVVPVGLETPTNELQFAGLWSPRTMLKTICILRLYPCLVLKELIAKKPDMRMILRSILSQIHLQRQPESYQVTNLIHDIRKHLQDKRYLIIIDGLWSVPVWDVLSRCFPEGNHCSRIMITTTIEDFLAVEKDFLNNSVIFRKTLQENVVPLYALVNPPVRTYLIVLDDLWRMEDWEVIESCFPRDNLHSRIIISTRNDALALRCCSALTDCIYKIGLLCDADSKQLFLNEVFSTGHSCADNLENVSAQILKKCGGLPLAIVTAASKLKHCEPERSWSEIGLNISSSACSRLILSYNDLPTNLKSCILYLSIFPEYYEISVERLTRLWIAEGFIIKENIRALEETAGSYLDGLISRNMVLPLHVNHHGIPKYRMVHPVIHDFIVQKAMEEKFIAILNDQHQDVANNYGSIPWLSMQRSSKQDQNVAQDGSMDLSHVRSIIVIGQANTVPRFADLSLVRILDLEGFDGMAAFLHGLHKLLLLRYLSLRGTDVRELPKAIEEPRFLQTLDVRYTNVKMLPLGIVRLERLTHLLGGRAQLPHEISKMNGLRTLSCDFAIERYTGIGAISELMNLMELELFCDFTQIPRAEKHVTFPHGGFQSLKKLRIRCNSASVTFEPKMLPMVKELELCFEGILDEEPIGVSGIEHLLSLKHVLLEFEQQNESTMAIVDAVREAASAVHPNHPEVTVNEPHSLHLSRYRSMDIVRGALPTVLSKLGKLLVNEYNLQTGLKGEIMFLEAELQSMKIALEKISGKPADEIDSQDKNWASEARELSYDIEDSVDTYLVHDKSSEMAALQGFAKLKERSLDLLTGFHFRHNLGTEIRGLKRRVMEASERHARYRIDNDTARRVTIDTRVLARYKDITELIGMDEERDAVIKILMHGDNEVSEQQDKIVSIFGFGGIGKTTLANMVYEKIKPQFECSAFVTVSQTPDMDKLFEDMFLQLSHKTNATINTIREFLMDKSCALPKNNCGYRIITTTRISRVAEQVGGAYRMKPLSLHNSRKLLYRRIFGSENEGNNEETGICPDEEVAGVLEKILKKCAGVPLAIITIASLLASKGTNKMEWYEVCNSIGSGLEDGQDVDNMRKILSFSYYGMPYHLRTCLLYLCVFPEDHKISKAQLIRMWIAEGFIIKCRPQGGIHSLFELGESYFNELVNRSVIQPICEEYSGGLVDYCRIHDMMLDLICSISSQENFVTIFNNGEYHTSPSRKVRRVSIRSNKFDCATLEATSMNITQVRSVVVFPACNSNMIMHQETNVNMLPALPSFGALRVLELQCHEDYSDYELKLLGYLFHLRYLGLRFGSLKTLPEEIGNLRFLQTLDVGCFGNLQFLQTLDVGCFGKSFASLYFLPSTVYQLRQLKSLNCSCYTVLINEIGSLTSLEALSVTATCSSTDAIMEGLGRLTELRVLSITLYIEWNERWEKSFVECLSKLKKLRSISMWLGCYYYDLNLDGWVTPRYLCKLDTFINTSADGFLPKLPAWIMKHYSLLVDLSVISIQVKELQREDLEGLGRLPALRVLHLKVYPKGYAIIGGFAFGTGSFRCLVQYKLLYANIGAVVFQSGAMPKLTRLEFRCPVRETREMAGGDGGFDLGLGNLPSLQHVEVDMENEGASEEEAMETKAALLHAVEIHPNHPTLKMYGGIGGFVEGVAATLLSLAVLFSSSGRLTPNLNFFSFFLGSSISADYGWLKVHEDGCLSRFRFRSTTGCTQKKKKLRITKFATLLERDVYLLENCRLHYNTSGR</sequence>
<dbReference type="Pfam" id="PF00931">
    <property type="entry name" value="NB-ARC"/>
    <property type="match status" value="3"/>
</dbReference>
<evidence type="ECO:0000256" key="4">
    <source>
        <dbReference type="ARBA" id="ARBA00022741"/>
    </source>
</evidence>
<feature type="domain" description="Disease resistance protein winged helix" evidence="10">
    <location>
        <begin position="532"/>
        <end position="603"/>
    </location>
</feature>
<dbReference type="FunFam" id="1.10.10.10:FF:000322">
    <property type="entry name" value="Probable disease resistance protein At1g63360"/>
    <property type="match status" value="2"/>
</dbReference>
<evidence type="ECO:0000259" key="10">
    <source>
        <dbReference type="Pfam" id="PF23559"/>
    </source>
</evidence>
<dbReference type="InterPro" id="IPR036388">
    <property type="entry name" value="WH-like_DNA-bd_sf"/>
</dbReference>
<feature type="domain" description="NB-ARC" evidence="8">
    <location>
        <begin position="381"/>
        <end position="454"/>
    </location>
</feature>
<dbReference type="InterPro" id="IPR044974">
    <property type="entry name" value="Disease_R_plants"/>
</dbReference>
<dbReference type="EMBL" id="CP144745">
    <property type="protein sequence ID" value="WVZ50570.1"/>
    <property type="molecule type" value="Genomic_DNA"/>
</dbReference>
<evidence type="ECO:0000256" key="2">
    <source>
        <dbReference type="ARBA" id="ARBA00022614"/>
    </source>
</evidence>
<feature type="domain" description="Disease resistance protein winged helix" evidence="10">
    <location>
        <begin position="1328"/>
        <end position="1404"/>
    </location>
</feature>
<keyword evidence="6" id="KW-0175">Coiled coil</keyword>
<feature type="domain" description="Disease resistance R13L4/SHOC-2-like LRR" evidence="11">
    <location>
        <begin position="1545"/>
        <end position="1854"/>
    </location>
</feature>
<dbReference type="InterPro" id="IPR032675">
    <property type="entry name" value="LRR_dom_sf"/>
</dbReference>
<dbReference type="SUPFAM" id="SSF52540">
    <property type="entry name" value="P-loop containing nucleoside triphosphate hydrolases"/>
    <property type="match status" value="3"/>
</dbReference>
<organism evidence="12 13">
    <name type="scientific">Paspalum notatum var. saurae</name>
    <dbReference type="NCBI Taxonomy" id="547442"/>
    <lineage>
        <taxon>Eukaryota</taxon>
        <taxon>Viridiplantae</taxon>
        <taxon>Streptophyta</taxon>
        <taxon>Embryophyta</taxon>
        <taxon>Tracheophyta</taxon>
        <taxon>Spermatophyta</taxon>
        <taxon>Magnoliopsida</taxon>
        <taxon>Liliopsida</taxon>
        <taxon>Poales</taxon>
        <taxon>Poaceae</taxon>
        <taxon>PACMAD clade</taxon>
        <taxon>Panicoideae</taxon>
        <taxon>Andropogonodae</taxon>
        <taxon>Paspaleae</taxon>
        <taxon>Paspalinae</taxon>
        <taxon>Paspalum</taxon>
    </lineage>
</organism>
<dbReference type="Pfam" id="PF23598">
    <property type="entry name" value="LRR_14"/>
    <property type="match status" value="3"/>
</dbReference>
<keyword evidence="2" id="KW-0433">Leucine-rich repeat</keyword>
<dbReference type="Pfam" id="PF18052">
    <property type="entry name" value="Rx_N"/>
    <property type="match status" value="2"/>
</dbReference>
<dbReference type="InterPro" id="IPR042197">
    <property type="entry name" value="Apaf_helical"/>
</dbReference>
<dbReference type="Gene3D" id="1.10.10.10">
    <property type="entry name" value="Winged helix-like DNA-binding domain superfamily/Winged helix DNA-binding domain"/>
    <property type="match status" value="2"/>
</dbReference>
<dbReference type="SUPFAM" id="SSF52058">
    <property type="entry name" value="L domain-like"/>
    <property type="match status" value="2"/>
</dbReference>